<protein>
    <recommendedName>
        <fullName evidence="3">RNA exonuclease 4</fullName>
    </recommendedName>
</protein>
<dbReference type="SUPFAM" id="SSF53098">
    <property type="entry name" value="Ribonuclease H-like"/>
    <property type="match status" value="1"/>
</dbReference>
<feature type="compositionally biased region" description="Basic residues" evidence="8">
    <location>
        <begin position="103"/>
        <end position="112"/>
    </location>
</feature>
<keyword evidence="11" id="KW-1185">Reference proteome</keyword>
<dbReference type="GO" id="GO:0006364">
    <property type="term" value="P:rRNA processing"/>
    <property type="evidence" value="ECO:0007669"/>
    <property type="project" value="InterPro"/>
</dbReference>
<dbReference type="CDD" id="cd06144">
    <property type="entry name" value="REX4_like"/>
    <property type="match status" value="1"/>
</dbReference>
<feature type="compositionally biased region" description="Basic and acidic residues" evidence="8">
    <location>
        <begin position="113"/>
        <end position="124"/>
    </location>
</feature>
<evidence type="ECO:0000256" key="4">
    <source>
        <dbReference type="ARBA" id="ARBA00022722"/>
    </source>
</evidence>
<dbReference type="FunFam" id="3.30.420.10:FF:000007">
    <property type="entry name" value="Interferon-stimulated exonuclease gene 20"/>
    <property type="match status" value="1"/>
</dbReference>
<feature type="domain" description="Exonuclease" evidence="9">
    <location>
        <begin position="246"/>
        <end position="407"/>
    </location>
</feature>
<feature type="region of interest" description="Disordered" evidence="8">
    <location>
        <begin position="103"/>
        <end position="124"/>
    </location>
</feature>
<dbReference type="EMBL" id="JAZGQO010000010">
    <property type="protein sequence ID" value="KAK6176187.1"/>
    <property type="molecule type" value="Genomic_DNA"/>
</dbReference>
<dbReference type="Gene3D" id="3.30.420.10">
    <property type="entry name" value="Ribonuclease H-like superfamily/Ribonuclease H"/>
    <property type="match status" value="1"/>
</dbReference>
<evidence type="ECO:0000256" key="6">
    <source>
        <dbReference type="ARBA" id="ARBA00022839"/>
    </source>
</evidence>
<evidence type="ECO:0000256" key="5">
    <source>
        <dbReference type="ARBA" id="ARBA00022801"/>
    </source>
</evidence>
<dbReference type="InterPro" id="IPR013520">
    <property type="entry name" value="Ribonucl_H"/>
</dbReference>
<evidence type="ECO:0000256" key="8">
    <source>
        <dbReference type="SAM" id="MobiDB-lite"/>
    </source>
</evidence>
<comment type="similarity">
    <text evidence="2">Belongs to the REXO4 family.</text>
</comment>
<dbReference type="InterPro" id="IPR047021">
    <property type="entry name" value="REXO1/3/4-like"/>
</dbReference>
<evidence type="ECO:0000256" key="7">
    <source>
        <dbReference type="ARBA" id="ARBA00023242"/>
    </source>
</evidence>
<reference evidence="10 11" key="1">
    <citation type="submission" date="2024-01" db="EMBL/GenBank/DDBJ databases">
        <title>The genome of the rayed Mediterranean limpet Patella caerulea (Linnaeus, 1758).</title>
        <authorList>
            <person name="Anh-Thu Weber A."/>
            <person name="Halstead-Nussloch G."/>
        </authorList>
    </citation>
    <scope>NUCLEOTIDE SEQUENCE [LARGE SCALE GENOMIC DNA]</scope>
    <source>
        <strain evidence="10">AATW-2023a</strain>
        <tissue evidence="10">Whole specimen</tissue>
    </source>
</reference>
<keyword evidence="7" id="KW-0539">Nucleus</keyword>
<dbReference type="AlphaFoldDB" id="A0AAN8PD16"/>
<sequence>MKRKSEEISYQIPVATKKKKLNKNGNINSRPKIKASNSKNEFVSSTPKINVLVDAAKKTGDNKSPIKNNRKGVRTLEIRKNNKTLSSDKQIHSGKKWKKLNKLKRKKMKMKEKKSAPEKKQIEKDVKRVQIPKEISNNWKILHETLLKDKKPIKAKGKPDAKKRIIGGELAKTKQISENKIRKGNSEEIVKSKEVEEPDIWFDGVDEMLLDIEARKAKRSQDAANPKYQDTAAQLIKTGSFEGLTKIVAMDCEMVGVGVNGSESMVARVSIVNKYGQCLYDKFVKPMEPVVDYRTFVSGITPENIADGEDFFTVQKEVSQILKGRILVGHALSNDLKVLYLQHDKKNIRDTSKYKGYRSLFGFRTPSLKKLTKEVIGVSIQEGEHNSVTDAQAAMRLYTMYRKQWEKDIKLQRKRKHLKKKLLEKAEEKK</sequence>
<organism evidence="10 11">
    <name type="scientific">Patella caerulea</name>
    <name type="common">Rayed Mediterranean limpet</name>
    <dbReference type="NCBI Taxonomy" id="87958"/>
    <lineage>
        <taxon>Eukaryota</taxon>
        <taxon>Metazoa</taxon>
        <taxon>Spiralia</taxon>
        <taxon>Lophotrochozoa</taxon>
        <taxon>Mollusca</taxon>
        <taxon>Gastropoda</taxon>
        <taxon>Patellogastropoda</taxon>
        <taxon>Patelloidea</taxon>
        <taxon>Patellidae</taxon>
        <taxon>Patella</taxon>
    </lineage>
</organism>
<evidence type="ECO:0000256" key="2">
    <source>
        <dbReference type="ARBA" id="ARBA00010489"/>
    </source>
</evidence>
<evidence type="ECO:0000259" key="9">
    <source>
        <dbReference type="SMART" id="SM00479"/>
    </source>
</evidence>
<accession>A0AAN8PD16</accession>
<dbReference type="Proteomes" id="UP001347796">
    <property type="component" value="Unassembled WGS sequence"/>
</dbReference>
<dbReference type="PANTHER" id="PTHR12801">
    <property type="entry name" value="RNA EXONUCLEASE REXO1 / RECO3 FAMILY MEMBER-RELATED"/>
    <property type="match status" value="1"/>
</dbReference>
<feature type="region of interest" description="Disordered" evidence="8">
    <location>
        <begin position="22"/>
        <end position="41"/>
    </location>
</feature>
<dbReference type="SMART" id="SM00479">
    <property type="entry name" value="EXOIII"/>
    <property type="match status" value="1"/>
</dbReference>
<keyword evidence="5" id="KW-0378">Hydrolase</keyword>
<dbReference type="InterPro" id="IPR036397">
    <property type="entry name" value="RNaseH_sf"/>
</dbReference>
<dbReference type="Pfam" id="PF00929">
    <property type="entry name" value="RNase_T"/>
    <property type="match status" value="1"/>
</dbReference>
<comment type="caution">
    <text evidence="10">The sequence shown here is derived from an EMBL/GenBank/DDBJ whole genome shotgun (WGS) entry which is preliminary data.</text>
</comment>
<dbReference type="GO" id="GO:0003676">
    <property type="term" value="F:nucleic acid binding"/>
    <property type="evidence" value="ECO:0007669"/>
    <property type="project" value="InterPro"/>
</dbReference>
<comment type="subcellular location">
    <subcellularLocation>
        <location evidence="1">Nucleus</location>
    </subcellularLocation>
</comment>
<evidence type="ECO:0000256" key="3">
    <source>
        <dbReference type="ARBA" id="ARBA00016937"/>
    </source>
</evidence>
<evidence type="ECO:0000256" key="1">
    <source>
        <dbReference type="ARBA" id="ARBA00004123"/>
    </source>
</evidence>
<keyword evidence="4" id="KW-0540">Nuclease</keyword>
<dbReference type="GO" id="GO:0005634">
    <property type="term" value="C:nucleus"/>
    <property type="evidence" value="ECO:0007669"/>
    <property type="project" value="UniProtKB-SubCell"/>
</dbReference>
<proteinExistence type="inferred from homology"/>
<dbReference type="GO" id="GO:0008408">
    <property type="term" value="F:3'-5' exonuclease activity"/>
    <property type="evidence" value="ECO:0007669"/>
    <property type="project" value="InterPro"/>
</dbReference>
<keyword evidence="6" id="KW-0269">Exonuclease</keyword>
<name>A0AAN8PD16_PATCE</name>
<gene>
    <name evidence="10" type="ORF">SNE40_014517</name>
</gene>
<dbReference type="PANTHER" id="PTHR12801:SF158">
    <property type="entry name" value="RNA EXONUCLEASE 4"/>
    <property type="match status" value="1"/>
</dbReference>
<evidence type="ECO:0000313" key="11">
    <source>
        <dbReference type="Proteomes" id="UP001347796"/>
    </source>
</evidence>
<evidence type="ECO:0000313" key="10">
    <source>
        <dbReference type="EMBL" id="KAK6176187.1"/>
    </source>
</evidence>
<dbReference type="InterPro" id="IPR037431">
    <property type="entry name" value="REX4_DEDDh_dom"/>
</dbReference>
<dbReference type="InterPro" id="IPR012337">
    <property type="entry name" value="RNaseH-like_sf"/>
</dbReference>